<dbReference type="PANTHER" id="PTHR10877">
    <property type="entry name" value="POLYCYSTIN FAMILY MEMBER"/>
    <property type="match status" value="1"/>
</dbReference>
<dbReference type="Pfam" id="PF08016">
    <property type="entry name" value="PKD_channel"/>
    <property type="match status" value="1"/>
</dbReference>
<dbReference type="GO" id="GO:0005262">
    <property type="term" value="F:calcium channel activity"/>
    <property type="evidence" value="ECO:0007669"/>
    <property type="project" value="TreeGrafter"/>
</dbReference>
<dbReference type="Gene3D" id="1.10.287.70">
    <property type="match status" value="1"/>
</dbReference>
<dbReference type="AlphaFoldDB" id="A0A817X6F8"/>
<protein>
    <recommendedName>
        <fullName evidence="8">Polycystin cation channel PKD1/PKD2 domain-containing protein</fullName>
    </recommendedName>
</protein>
<dbReference type="InterPro" id="IPR051223">
    <property type="entry name" value="Polycystin"/>
</dbReference>
<keyword evidence="3 7" id="KW-0812">Transmembrane</keyword>
<dbReference type="EMBL" id="CAJNYV010000523">
    <property type="protein sequence ID" value="CAF3363822.1"/>
    <property type="molecule type" value="Genomic_DNA"/>
</dbReference>
<evidence type="ECO:0000313" key="9">
    <source>
        <dbReference type="EMBL" id="CAF3363822.1"/>
    </source>
</evidence>
<dbReference type="GO" id="GO:0050982">
    <property type="term" value="P:detection of mechanical stimulus"/>
    <property type="evidence" value="ECO:0007669"/>
    <property type="project" value="TreeGrafter"/>
</dbReference>
<keyword evidence="4 7" id="KW-1133">Transmembrane helix</keyword>
<keyword evidence="5 7" id="KW-0472">Membrane</keyword>
<comment type="caution">
    <text evidence="9">The sequence shown here is derived from an EMBL/GenBank/DDBJ whole genome shotgun (WGS) entry which is preliminary data.</text>
</comment>
<feature type="transmembrane region" description="Helical" evidence="7">
    <location>
        <begin position="28"/>
        <end position="51"/>
    </location>
</feature>
<evidence type="ECO:0000256" key="6">
    <source>
        <dbReference type="SAM" id="MobiDB-lite"/>
    </source>
</evidence>
<reference evidence="9" key="1">
    <citation type="submission" date="2021-02" db="EMBL/GenBank/DDBJ databases">
        <authorList>
            <person name="Nowell W R."/>
        </authorList>
    </citation>
    <scope>NUCLEOTIDE SEQUENCE</scope>
</reference>
<name>A0A817X6F8_9BILA</name>
<feature type="region of interest" description="Disordered" evidence="6">
    <location>
        <begin position="149"/>
        <end position="183"/>
    </location>
</feature>
<evidence type="ECO:0000313" key="10">
    <source>
        <dbReference type="Proteomes" id="UP000663865"/>
    </source>
</evidence>
<sequence length="183" mass="21304">MLKFLKLLRFNRRVGMLSKSFSYAQKDLISFGFVFLIFMLAYAQMGFAIFGRSLRSFRNLFNSLTTCFRMLLGEINAPAMIAVSRVYGAFFYLSFVILVFIALLSIFITILNDSFARVKRELIAKKYRNEMMDFMWSAFRKIVGLNNQKKSKNEKEKEKERMPVNSMNETNKAPLATADDEEI</sequence>
<comment type="subcellular location">
    <subcellularLocation>
        <location evidence="1">Membrane</location>
        <topology evidence="1">Multi-pass membrane protein</topology>
    </subcellularLocation>
</comment>
<feature type="domain" description="Polycystin cation channel PKD1/PKD2" evidence="8">
    <location>
        <begin position="1"/>
        <end position="118"/>
    </location>
</feature>
<proteinExistence type="inferred from homology"/>
<evidence type="ECO:0000259" key="8">
    <source>
        <dbReference type="Pfam" id="PF08016"/>
    </source>
</evidence>
<dbReference type="InterPro" id="IPR013122">
    <property type="entry name" value="PKD1_2_channel"/>
</dbReference>
<feature type="compositionally biased region" description="Basic and acidic residues" evidence="6">
    <location>
        <begin position="151"/>
        <end position="162"/>
    </location>
</feature>
<gene>
    <name evidence="9" type="ORF">KIK155_LOCUS4736</name>
</gene>
<evidence type="ECO:0000256" key="7">
    <source>
        <dbReference type="SAM" id="Phobius"/>
    </source>
</evidence>
<evidence type="ECO:0000256" key="2">
    <source>
        <dbReference type="ARBA" id="ARBA00007200"/>
    </source>
</evidence>
<evidence type="ECO:0000256" key="3">
    <source>
        <dbReference type="ARBA" id="ARBA00022692"/>
    </source>
</evidence>
<comment type="similarity">
    <text evidence="2">Belongs to the polycystin family.</text>
</comment>
<dbReference type="Proteomes" id="UP000663865">
    <property type="component" value="Unassembled WGS sequence"/>
</dbReference>
<dbReference type="GO" id="GO:0016020">
    <property type="term" value="C:membrane"/>
    <property type="evidence" value="ECO:0007669"/>
    <property type="project" value="UniProtKB-SubCell"/>
</dbReference>
<accession>A0A817X6F8</accession>
<feature type="transmembrane region" description="Helical" evidence="7">
    <location>
        <begin position="89"/>
        <end position="111"/>
    </location>
</feature>
<organism evidence="9 10">
    <name type="scientific">Rotaria socialis</name>
    <dbReference type="NCBI Taxonomy" id="392032"/>
    <lineage>
        <taxon>Eukaryota</taxon>
        <taxon>Metazoa</taxon>
        <taxon>Spiralia</taxon>
        <taxon>Gnathifera</taxon>
        <taxon>Rotifera</taxon>
        <taxon>Eurotatoria</taxon>
        <taxon>Bdelloidea</taxon>
        <taxon>Philodinida</taxon>
        <taxon>Philodinidae</taxon>
        <taxon>Rotaria</taxon>
    </lineage>
</organism>
<evidence type="ECO:0000256" key="1">
    <source>
        <dbReference type="ARBA" id="ARBA00004141"/>
    </source>
</evidence>
<evidence type="ECO:0000256" key="5">
    <source>
        <dbReference type="ARBA" id="ARBA00023136"/>
    </source>
</evidence>
<evidence type="ECO:0000256" key="4">
    <source>
        <dbReference type="ARBA" id="ARBA00022989"/>
    </source>
</evidence>
<dbReference type="PANTHER" id="PTHR10877:SF194">
    <property type="entry name" value="LOCATION OF VULVA DEFECTIVE 1"/>
    <property type="match status" value="1"/>
</dbReference>
<dbReference type="FunFam" id="1.10.287.70:FF:000086">
    <property type="entry name" value="Polycystic kidney disease 2"/>
    <property type="match status" value="1"/>
</dbReference>